<feature type="region of interest" description="Disordered" evidence="1">
    <location>
        <begin position="1"/>
        <end position="29"/>
    </location>
</feature>
<gene>
    <name evidence="2" type="ORF">F2Q69_00005534</name>
</gene>
<dbReference type="AlphaFoldDB" id="A0A8S9NSR1"/>
<reference evidence="2" key="1">
    <citation type="submission" date="2019-12" db="EMBL/GenBank/DDBJ databases">
        <title>Genome sequencing and annotation of Brassica cretica.</title>
        <authorList>
            <person name="Studholme D.J."/>
            <person name="Sarris P."/>
        </authorList>
    </citation>
    <scope>NUCLEOTIDE SEQUENCE</scope>
    <source>
        <strain evidence="2">PFS-109/04</strain>
        <tissue evidence="2">Leaf</tissue>
    </source>
</reference>
<evidence type="ECO:0000313" key="3">
    <source>
        <dbReference type="Proteomes" id="UP000712600"/>
    </source>
</evidence>
<name>A0A8S9NSR1_BRACR</name>
<evidence type="ECO:0000256" key="1">
    <source>
        <dbReference type="SAM" id="MobiDB-lite"/>
    </source>
</evidence>
<dbReference type="EMBL" id="QGKX02001521">
    <property type="protein sequence ID" value="KAF3508028.1"/>
    <property type="molecule type" value="Genomic_DNA"/>
</dbReference>
<dbReference type="Proteomes" id="UP000712600">
    <property type="component" value="Unassembled WGS sequence"/>
</dbReference>
<sequence>MSSPQGDMRSSDVEMGEATSQTPAPAPSVEEPACVAGFLSFQVKLARCKAEKESVRAAAELPSSSALAVAQTHGPEVQVPQDVGTQGETSVLCVPDALAQPTGSSMTPILARLTKISNFLGSLDCIRGRDLALATVEGGMVVVWALQSETPPCLEAEESGCPIAREIRRPWTGILISSWPT</sequence>
<evidence type="ECO:0000313" key="2">
    <source>
        <dbReference type="EMBL" id="KAF3508028.1"/>
    </source>
</evidence>
<organism evidence="2 3">
    <name type="scientific">Brassica cretica</name>
    <name type="common">Mustard</name>
    <dbReference type="NCBI Taxonomy" id="69181"/>
    <lineage>
        <taxon>Eukaryota</taxon>
        <taxon>Viridiplantae</taxon>
        <taxon>Streptophyta</taxon>
        <taxon>Embryophyta</taxon>
        <taxon>Tracheophyta</taxon>
        <taxon>Spermatophyta</taxon>
        <taxon>Magnoliopsida</taxon>
        <taxon>eudicotyledons</taxon>
        <taxon>Gunneridae</taxon>
        <taxon>Pentapetalae</taxon>
        <taxon>rosids</taxon>
        <taxon>malvids</taxon>
        <taxon>Brassicales</taxon>
        <taxon>Brassicaceae</taxon>
        <taxon>Brassiceae</taxon>
        <taxon>Brassica</taxon>
    </lineage>
</organism>
<protein>
    <submittedName>
        <fullName evidence="2">Uncharacterized protein</fullName>
    </submittedName>
</protein>
<accession>A0A8S9NSR1</accession>
<proteinExistence type="predicted"/>
<comment type="caution">
    <text evidence="2">The sequence shown here is derived from an EMBL/GenBank/DDBJ whole genome shotgun (WGS) entry which is preliminary data.</text>
</comment>